<keyword evidence="4" id="KW-1185">Reference proteome</keyword>
<dbReference type="EC" id="2.3.2.13" evidence="3"/>
<dbReference type="GO" id="GO:0003810">
    <property type="term" value="F:protein-glutamine gamma-glutamyltransferase activity"/>
    <property type="evidence" value="ECO:0007669"/>
    <property type="project" value="UniProtKB-EC"/>
</dbReference>
<dbReference type="STRING" id="36849.OXPF_41520"/>
<evidence type="ECO:0000259" key="2">
    <source>
        <dbReference type="SMART" id="SM00460"/>
    </source>
</evidence>
<evidence type="ECO:0000313" key="3">
    <source>
        <dbReference type="EMBL" id="KPU42367.1"/>
    </source>
</evidence>
<evidence type="ECO:0000256" key="1">
    <source>
        <dbReference type="SAM" id="Phobius"/>
    </source>
</evidence>
<feature type="transmembrane region" description="Helical" evidence="1">
    <location>
        <begin position="213"/>
        <end position="232"/>
    </location>
</feature>
<feature type="transmembrane region" description="Helical" evidence="1">
    <location>
        <begin position="42"/>
        <end position="64"/>
    </location>
</feature>
<dbReference type="InterPro" id="IPR038765">
    <property type="entry name" value="Papain-like_cys_pep_sf"/>
</dbReference>
<feature type="domain" description="Transglutaminase-like" evidence="2">
    <location>
        <begin position="511"/>
        <end position="584"/>
    </location>
</feature>
<gene>
    <name evidence="3" type="primary">tgpA</name>
    <name evidence="3" type="ORF">OXPF_41520</name>
</gene>
<comment type="caution">
    <text evidence="3">The sequence shown here is derived from an EMBL/GenBank/DDBJ whole genome shotgun (WGS) entry which is preliminary data.</text>
</comment>
<dbReference type="EMBL" id="LKET01000068">
    <property type="protein sequence ID" value="KPU42367.1"/>
    <property type="molecule type" value="Genomic_DNA"/>
</dbReference>
<evidence type="ECO:0000313" key="4">
    <source>
        <dbReference type="Proteomes" id="UP000050326"/>
    </source>
</evidence>
<dbReference type="Gene3D" id="3.10.620.30">
    <property type="match status" value="1"/>
</dbReference>
<feature type="transmembrane region" description="Helical" evidence="1">
    <location>
        <begin position="71"/>
        <end position="91"/>
    </location>
</feature>
<proteinExistence type="predicted"/>
<dbReference type="SUPFAM" id="SSF54001">
    <property type="entry name" value="Cysteine proteinases"/>
    <property type="match status" value="1"/>
</dbReference>
<dbReference type="InterPro" id="IPR002931">
    <property type="entry name" value="Transglutaminase-like"/>
</dbReference>
<dbReference type="PANTHER" id="PTHR42736:SF1">
    <property type="entry name" value="PROTEIN-GLUTAMINE GAMMA-GLUTAMYLTRANSFERASE"/>
    <property type="match status" value="1"/>
</dbReference>
<feature type="transmembrane region" description="Helical" evidence="1">
    <location>
        <begin position="149"/>
        <end position="168"/>
    </location>
</feature>
<keyword evidence="3" id="KW-0012">Acyltransferase</keyword>
<dbReference type="InterPro" id="IPR052901">
    <property type="entry name" value="Bact_TGase-like"/>
</dbReference>
<reference evidence="3 4" key="1">
    <citation type="submission" date="2015-09" db="EMBL/GenBank/DDBJ databases">
        <title>Genome sequence of Oxobacter pfennigii DSM 3222.</title>
        <authorList>
            <person name="Poehlein A."/>
            <person name="Bengelsdorf F.R."/>
            <person name="Schiel-Bengelsdorf B."/>
            <person name="Duerre P."/>
            <person name="Daniel R."/>
        </authorList>
    </citation>
    <scope>NUCLEOTIDE SEQUENCE [LARGE SCALE GENOMIC DNA]</scope>
    <source>
        <strain evidence="3 4">DSM 3222</strain>
    </source>
</reference>
<name>A0A0P8W4G1_9CLOT</name>
<keyword evidence="3" id="KW-0808">Transferase</keyword>
<dbReference type="Proteomes" id="UP000050326">
    <property type="component" value="Unassembled WGS sequence"/>
</dbReference>
<organism evidence="3 4">
    <name type="scientific">Oxobacter pfennigii</name>
    <dbReference type="NCBI Taxonomy" id="36849"/>
    <lineage>
        <taxon>Bacteria</taxon>
        <taxon>Bacillati</taxon>
        <taxon>Bacillota</taxon>
        <taxon>Clostridia</taxon>
        <taxon>Eubacteriales</taxon>
        <taxon>Clostridiaceae</taxon>
        <taxon>Oxobacter</taxon>
    </lineage>
</organism>
<feature type="transmembrane region" description="Helical" evidence="1">
    <location>
        <begin position="645"/>
        <end position="667"/>
    </location>
</feature>
<sequence>MKRMSEKVFNKYKSLIFYRINDIFLFFTVILIIRIMEKSYMILNVNYIFVIFLYIAGYLLYGLLNFIMRKFSLTLLLSGCYIMFLLFFSFLKKDHLSFIQNVFITSYYNIDRSLRLYNATEFWDYIPYFLITVPFFTAVFVFLLKKKKVIFLIAFVLIFLMRLWYTGYGSGKDKYFLLSLFLCTAFYGINTYTARAAHSQKEEFFISAKRGRIVAFVIVISFTVTYLCYLLLNNLGSESYIQSFNKLKMENNFLRGIINDNTYNLSTSGFSTNDKKLGGQIKPDDSVAFRVEADGQYYLKGRVLDYYDGFTWKKSSENYEDIRNKPIERNYRDWLWYFMRQGYSRSNSNQRYLIDSKVLAIFPDKLITSTVFTPNNTYDAAVHEAVIGADDTGSFITLNRFGIDDPYSVYFTWSRMNIENFSKLYDTGLDIRYLYDEEYYENNIKTAYGKYLQVPDNISPEVYSLVEEITKDGITASDKVYKIYKYLYETYPYSMDVSDVPEGQEFIDYFLFTEKKGYCVYFATAAAIFLRIAGIPARYVEGFNMGDVKDEGGMYVVTNSMAHAWTEVLLIPEANYWTILDCTPPRQAFIENVTFEALKTYETQDTAAAAPEVYKSQNNMDNSPLAIEDQESTGAPVSFELSGLIIYPLLGAVLLYIMSSFIIFNLIKITALNSKSVIPIYNYAKKRLKVIGFDSSIYFDDINWADSIEDSELKNIVKEMLAASNEEYFGKREIKGFNKKEIYGALEGYMKKKQNIVIYYLRKYFEL</sequence>
<keyword evidence="1" id="KW-0812">Transmembrane</keyword>
<feature type="transmembrane region" description="Helical" evidence="1">
    <location>
        <begin position="125"/>
        <end position="144"/>
    </location>
</feature>
<keyword evidence="1" id="KW-1133">Transmembrane helix</keyword>
<accession>A0A0P8W4G1</accession>
<dbReference type="SMART" id="SM00460">
    <property type="entry name" value="TGc"/>
    <property type="match status" value="1"/>
</dbReference>
<dbReference type="PANTHER" id="PTHR42736">
    <property type="entry name" value="PROTEIN-GLUTAMINE GAMMA-GLUTAMYLTRANSFERASE"/>
    <property type="match status" value="1"/>
</dbReference>
<keyword evidence="1" id="KW-0472">Membrane</keyword>
<feature type="transmembrane region" description="Helical" evidence="1">
    <location>
        <begin position="16"/>
        <end position="36"/>
    </location>
</feature>
<dbReference type="PATRIC" id="fig|36849.3.peg.4388"/>
<dbReference type="AlphaFoldDB" id="A0A0P8W4G1"/>
<feature type="transmembrane region" description="Helical" evidence="1">
    <location>
        <begin position="174"/>
        <end position="192"/>
    </location>
</feature>
<dbReference type="Pfam" id="PF01841">
    <property type="entry name" value="Transglut_core"/>
    <property type="match status" value="1"/>
</dbReference>
<protein>
    <submittedName>
        <fullName evidence="3">Protein-glutamine gamma-glutamyltransferase</fullName>
        <ecNumber evidence="3">2.3.2.13</ecNumber>
    </submittedName>
</protein>